<evidence type="ECO:0000259" key="7">
    <source>
        <dbReference type="PROSITE" id="PS51918"/>
    </source>
</evidence>
<organism evidence="8 9">
    <name type="scientific">Paenibacillus oralis</name>
    <dbReference type="NCBI Taxonomy" id="2490856"/>
    <lineage>
        <taxon>Bacteria</taxon>
        <taxon>Bacillati</taxon>
        <taxon>Bacillota</taxon>
        <taxon>Bacilli</taxon>
        <taxon>Bacillales</taxon>
        <taxon>Paenibacillaceae</taxon>
        <taxon>Paenibacillus</taxon>
    </lineage>
</organism>
<dbReference type="EMBL" id="RRCN01000001">
    <property type="protein sequence ID" value="RRJ63385.1"/>
    <property type="molecule type" value="Genomic_DNA"/>
</dbReference>
<evidence type="ECO:0000256" key="2">
    <source>
        <dbReference type="ARBA" id="ARBA00022485"/>
    </source>
</evidence>
<dbReference type="PIRSF" id="PIRSF037420">
    <property type="entry name" value="PQQ_syn_pqqE"/>
    <property type="match status" value="1"/>
</dbReference>
<dbReference type="SFLD" id="SFLDG01067">
    <property type="entry name" value="SPASM/twitch_domain_containing"/>
    <property type="match status" value="1"/>
</dbReference>
<dbReference type="OrthoDB" id="7021155at2"/>
<dbReference type="Pfam" id="PF13186">
    <property type="entry name" value="SPASM"/>
    <property type="match status" value="1"/>
</dbReference>
<keyword evidence="4" id="KW-0479">Metal-binding</keyword>
<dbReference type="Proteomes" id="UP000267017">
    <property type="component" value="Unassembled WGS sequence"/>
</dbReference>
<evidence type="ECO:0000256" key="4">
    <source>
        <dbReference type="ARBA" id="ARBA00022723"/>
    </source>
</evidence>
<dbReference type="PROSITE" id="PS51918">
    <property type="entry name" value="RADICAL_SAM"/>
    <property type="match status" value="1"/>
</dbReference>
<evidence type="ECO:0000256" key="3">
    <source>
        <dbReference type="ARBA" id="ARBA00022691"/>
    </source>
</evidence>
<protein>
    <submittedName>
        <fullName evidence="8">Radical SAM protein</fullName>
    </submittedName>
</protein>
<dbReference type="InterPro" id="IPR023885">
    <property type="entry name" value="4Fe4S-binding_SPASM_dom"/>
</dbReference>
<dbReference type="SFLD" id="SFLDG01386">
    <property type="entry name" value="main_SPASM_domain-containing"/>
    <property type="match status" value="1"/>
</dbReference>
<dbReference type="GO" id="GO:0003824">
    <property type="term" value="F:catalytic activity"/>
    <property type="evidence" value="ECO:0007669"/>
    <property type="project" value="InterPro"/>
</dbReference>
<accession>A0A3P3TZ53</accession>
<keyword evidence="5" id="KW-0408">Iron</keyword>
<dbReference type="RefSeq" id="WP_128631226.1">
    <property type="nucleotide sequence ID" value="NZ_RRCN01000001.1"/>
</dbReference>
<evidence type="ECO:0000256" key="1">
    <source>
        <dbReference type="ARBA" id="ARBA00001966"/>
    </source>
</evidence>
<sequence>MSDLLVRVNPLEHYKSNVGPIEKEYLPECEVEIENIGWTLGNECPYRCKHCYSMSARRKGRDLTTEIIDRVVEQVSSLRVRTINLGGNEPLFTNGPDPRKTLLPYIIRKLVESGIDVGLTTSGITAMYLAKHHKEEFLLLNDVDISIDSPYPEEHNQNRGTDIFRDVLEALQLCRDHHKEFTLVMCAMNWNFTEDRIRALVELCTIYGCNVRINPIKPVETRHMKTALTAEQYYTGFSLLMELCESLDLTEPTLAAASNYTSSKRCPCGRKSFRIHSITPDGKIPISPCVYLHDFKVGNLLEDDLSELILSPQFQSFRRRNRNPEAIEGCSDCEINKICGGGCASRSYLYHLHTTGERSLFVKDPFCPKEQAKDHQFPQNPVIHPLNLVHRDYLCTWIGKPKALLPS</sequence>
<reference evidence="8 9" key="1">
    <citation type="submission" date="2018-11" db="EMBL/GenBank/DDBJ databases">
        <title>Genome sequencing of Paenibacillus sp. KCOM 3021 (= ChDC PVNT-B20).</title>
        <authorList>
            <person name="Kook J.-K."/>
            <person name="Park S.-N."/>
            <person name="Lim Y.K."/>
        </authorList>
    </citation>
    <scope>NUCLEOTIDE SEQUENCE [LARGE SCALE GENOMIC DNA]</scope>
    <source>
        <strain evidence="8 9">KCOM 3021</strain>
    </source>
</reference>
<dbReference type="GO" id="GO:0046872">
    <property type="term" value="F:metal ion binding"/>
    <property type="evidence" value="ECO:0007669"/>
    <property type="project" value="UniProtKB-KW"/>
</dbReference>
<keyword evidence="6" id="KW-0411">Iron-sulfur</keyword>
<evidence type="ECO:0000256" key="5">
    <source>
        <dbReference type="ARBA" id="ARBA00023004"/>
    </source>
</evidence>
<gene>
    <name evidence="8" type="ORF">EHV15_10975</name>
</gene>
<dbReference type="SUPFAM" id="SSF102114">
    <property type="entry name" value="Radical SAM enzymes"/>
    <property type="match status" value="1"/>
</dbReference>
<dbReference type="PANTHER" id="PTHR11228:SF7">
    <property type="entry name" value="PQQA PEPTIDE CYCLASE"/>
    <property type="match status" value="1"/>
</dbReference>
<keyword evidence="2" id="KW-0004">4Fe-4S</keyword>
<dbReference type="PANTHER" id="PTHR11228">
    <property type="entry name" value="RADICAL SAM DOMAIN PROTEIN"/>
    <property type="match status" value="1"/>
</dbReference>
<dbReference type="InterPro" id="IPR050377">
    <property type="entry name" value="Radical_SAM_PqqE_MftC-like"/>
</dbReference>
<evidence type="ECO:0000313" key="8">
    <source>
        <dbReference type="EMBL" id="RRJ63385.1"/>
    </source>
</evidence>
<dbReference type="InterPro" id="IPR007197">
    <property type="entry name" value="rSAM"/>
</dbReference>
<evidence type="ECO:0000256" key="6">
    <source>
        <dbReference type="ARBA" id="ARBA00023014"/>
    </source>
</evidence>
<comment type="cofactor">
    <cofactor evidence="1">
        <name>[4Fe-4S] cluster</name>
        <dbReference type="ChEBI" id="CHEBI:49883"/>
    </cofactor>
</comment>
<keyword evidence="3" id="KW-0949">S-adenosyl-L-methionine</keyword>
<dbReference type="NCBIfam" id="TIGR04085">
    <property type="entry name" value="rSAM_more_4Fe4S"/>
    <property type="match status" value="1"/>
</dbReference>
<dbReference type="Gene3D" id="3.20.20.70">
    <property type="entry name" value="Aldolase class I"/>
    <property type="match status" value="1"/>
</dbReference>
<evidence type="ECO:0000313" key="9">
    <source>
        <dbReference type="Proteomes" id="UP000267017"/>
    </source>
</evidence>
<feature type="domain" description="Radical SAM core" evidence="7">
    <location>
        <begin position="23"/>
        <end position="250"/>
    </location>
</feature>
<proteinExistence type="predicted"/>
<dbReference type="InterPro" id="IPR013785">
    <property type="entry name" value="Aldolase_TIM"/>
</dbReference>
<keyword evidence="9" id="KW-1185">Reference proteome</keyword>
<comment type="caution">
    <text evidence="8">The sequence shown here is derived from an EMBL/GenBank/DDBJ whole genome shotgun (WGS) entry which is preliminary data.</text>
</comment>
<dbReference type="AlphaFoldDB" id="A0A3P3TZ53"/>
<dbReference type="InterPro" id="IPR017200">
    <property type="entry name" value="PqqE-like"/>
</dbReference>
<dbReference type="CDD" id="cd01335">
    <property type="entry name" value="Radical_SAM"/>
    <property type="match status" value="1"/>
</dbReference>
<dbReference type="InterPro" id="IPR058240">
    <property type="entry name" value="rSAM_sf"/>
</dbReference>
<dbReference type="GO" id="GO:0051539">
    <property type="term" value="F:4 iron, 4 sulfur cluster binding"/>
    <property type="evidence" value="ECO:0007669"/>
    <property type="project" value="UniProtKB-KW"/>
</dbReference>
<dbReference type="SFLD" id="SFLDS00029">
    <property type="entry name" value="Radical_SAM"/>
    <property type="match status" value="1"/>
</dbReference>
<dbReference type="Pfam" id="PF04055">
    <property type="entry name" value="Radical_SAM"/>
    <property type="match status" value="1"/>
</dbReference>
<name>A0A3P3TZ53_9BACL</name>